<dbReference type="GO" id="GO:0003677">
    <property type="term" value="F:DNA binding"/>
    <property type="evidence" value="ECO:0007669"/>
    <property type="project" value="InterPro"/>
</dbReference>
<dbReference type="InterPro" id="IPR037914">
    <property type="entry name" value="SpoVT-AbrB_sf"/>
</dbReference>
<dbReference type="EMBL" id="CP002588">
    <property type="protein sequence ID" value="AEA47674.1"/>
    <property type="molecule type" value="Genomic_DNA"/>
</dbReference>
<dbReference type="STRING" id="693661.Arcve_1674"/>
<evidence type="ECO:0000259" key="1">
    <source>
        <dbReference type="SMART" id="SM00966"/>
    </source>
</evidence>
<dbReference type="InterPro" id="IPR026022">
    <property type="entry name" value="PhoU_dom"/>
</dbReference>
<dbReference type="InterPro" id="IPR038078">
    <property type="entry name" value="PhoU-like_sf"/>
</dbReference>
<accession>F2KQ71</accession>
<dbReference type="SUPFAM" id="SSF109755">
    <property type="entry name" value="PhoU-like"/>
    <property type="match status" value="1"/>
</dbReference>
<feature type="domain" description="SpoVT-AbrB" evidence="1">
    <location>
        <begin position="8"/>
        <end position="53"/>
    </location>
</feature>
<gene>
    <name evidence="2" type="ordered locus">Arcve_1674</name>
</gene>
<dbReference type="SUPFAM" id="SSF89447">
    <property type="entry name" value="AbrB/MazE/MraZ-like"/>
    <property type="match status" value="1"/>
</dbReference>
<name>F2KQ71_ARCVS</name>
<dbReference type="HOGENOM" id="CLU_069302_1_0_2"/>
<dbReference type="RefSeq" id="WP_013684330.1">
    <property type="nucleotide sequence ID" value="NC_015320.1"/>
</dbReference>
<dbReference type="Gene3D" id="1.20.58.220">
    <property type="entry name" value="Phosphate transport system protein phou homolog 2, domain 2"/>
    <property type="match status" value="1"/>
</dbReference>
<dbReference type="InterPro" id="IPR007159">
    <property type="entry name" value="SpoVT-AbrB_dom"/>
</dbReference>
<protein>
    <submittedName>
        <fullName evidence="2">Phosphate uptake regulator, PhoU</fullName>
    </submittedName>
</protein>
<reference evidence="2 3" key="1">
    <citation type="submission" date="2011-03" db="EMBL/GenBank/DDBJ databases">
        <title>The complete genome of Archaeoglobus veneficus SNP6.</title>
        <authorList>
            <consortium name="US DOE Joint Genome Institute (JGI-PGF)"/>
            <person name="Lucas S."/>
            <person name="Copeland A."/>
            <person name="Lapidus A."/>
            <person name="Bruce D."/>
            <person name="Goodwin L."/>
            <person name="Pitluck S."/>
            <person name="Kyrpides N."/>
            <person name="Mavromatis K."/>
            <person name="Pagani I."/>
            <person name="Ivanova N."/>
            <person name="Mikhailova N."/>
            <person name="Lu M."/>
            <person name="Detter J.C."/>
            <person name="Tapia R."/>
            <person name="Han C."/>
            <person name="Land M."/>
            <person name="Hauser L."/>
            <person name="Markowitz V."/>
            <person name="Cheng J.-F."/>
            <person name="Hugenholtz P."/>
            <person name="Woyke T."/>
            <person name="Wu D."/>
            <person name="Spring S."/>
            <person name="Brambilla E."/>
            <person name="Klenk H.-P."/>
            <person name="Eisen J.A."/>
        </authorList>
    </citation>
    <scope>NUCLEOTIDE SEQUENCE [LARGE SCALE GENOMIC DNA]</scope>
    <source>
        <strain>SNP6</strain>
    </source>
</reference>
<evidence type="ECO:0000313" key="3">
    <source>
        <dbReference type="Proteomes" id="UP000008136"/>
    </source>
</evidence>
<dbReference type="GeneID" id="10394800"/>
<dbReference type="SMART" id="SM00966">
    <property type="entry name" value="SpoVT_AbrB"/>
    <property type="match status" value="1"/>
</dbReference>
<dbReference type="Pfam" id="PF01895">
    <property type="entry name" value="PhoU"/>
    <property type="match status" value="1"/>
</dbReference>
<keyword evidence="3" id="KW-1185">Reference proteome</keyword>
<dbReference type="KEGG" id="ave:Arcve_1674"/>
<evidence type="ECO:0000313" key="2">
    <source>
        <dbReference type="EMBL" id="AEA47674.1"/>
    </source>
</evidence>
<organism evidence="2 3">
    <name type="scientific">Archaeoglobus veneficus (strain DSM 11195 / SNP6)</name>
    <dbReference type="NCBI Taxonomy" id="693661"/>
    <lineage>
        <taxon>Archaea</taxon>
        <taxon>Methanobacteriati</taxon>
        <taxon>Methanobacteriota</taxon>
        <taxon>Archaeoglobi</taxon>
        <taxon>Archaeoglobales</taxon>
        <taxon>Archaeoglobaceae</taxon>
        <taxon>Archaeoglobus</taxon>
    </lineage>
</organism>
<dbReference type="OrthoDB" id="40991at2157"/>
<dbReference type="Pfam" id="PF04014">
    <property type="entry name" value="MazE_antitoxin"/>
    <property type="match status" value="1"/>
</dbReference>
<dbReference type="Proteomes" id="UP000008136">
    <property type="component" value="Chromosome"/>
</dbReference>
<proteinExistence type="predicted"/>
<sequence length="301" mass="33751">MEIRKLQLIGGSSYMVSLPKSWITANSLRKGDELVLHVDTNHIRIHPKKCSSVSKGHVKLPRCDFSFLKRFMHSLYVQGLDEIIVEGDFNQGFITRMSDIARNLIGMEIIDAKPNKVTLKCIAEVELVDVLNRLSQIVSTMFQLLETGIKKNNPRELLEVTKLERDADRLYMLAVRQENKLLKELSCPSKWSDLRFVLGTRVVSKHLEDIADLLYSFSIKVSASPSAFSSFVPILVEAKRVFERAYAAYTGSDVLMAEDAINAAEQLQKVASGELLCVSMLVRGVGEVAFNKAVRESASED</sequence>
<dbReference type="AlphaFoldDB" id="F2KQ71"/>
<dbReference type="eggNOG" id="arCOG00318">
    <property type="taxonomic scope" value="Archaea"/>
</dbReference>